<comment type="catalytic activity">
    <reaction evidence="22">
        <text>octanoyl-CoA + H2O = octanoate + CoA + H(+)</text>
        <dbReference type="Rhea" id="RHEA:30143"/>
        <dbReference type="ChEBI" id="CHEBI:15377"/>
        <dbReference type="ChEBI" id="CHEBI:15378"/>
        <dbReference type="ChEBI" id="CHEBI:25646"/>
        <dbReference type="ChEBI" id="CHEBI:57287"/>
        <dbReference type="ChEBI" id="CHEBI:57386"/>
    </reaction>
    <physiologicalReaction direction="left-to-right" evidence="22">
        <dbReference type="Rhea" id="RHEA:30144"/>
    </physiologicalReaction>
</comment>
<keyword evidence="12" id="KW-0443">Lipid metabolism</keyword>
<dbReference type="AlphaFoldDB" id="A0A7S2V6S7"/>
<organism evidence="29">
    <name type="scientific">Fibrocapsa japonica</name>
    <dbReference type="NCBI Taxonomy" id="94617"/>
    <lineage>
        <taxon>Eukaryota</taxon>
        <taxon>Sar</taxon>
        <taxon>Stramenopiles</taxon>
        <taxon>Ochrophyta</taxon>
        <taxon>Raphidophyceae</taxon>
        <taxon>Chattonellales</taxon>
        <taxon>Chattonellaceae</taxon>
        <taxon>Fibrocapsa</taxon>
    </lineage>
</organism>
<sequence>MMIAMSRDNSAQLGPYLLTSIALAASISFIFARKKKPASEELQVPAWMQDIALDPSYKKMIVREWEDINWRESNGWKGSDLIHGPNSAVRLLNYFWNESEKKLVGLAYFSEKAESHKGYCHGGAVCSLMDDVLGWTCFAAGKGPWCGCTAQCNVKLERPIPVCSFLKVIGTVVDVKENSAKKTKKVSINAVVIGENGEQYAAMEGISIEGISFNKDGSSSDLPRTWSGSHVLEA</sequence>
<evidence type="ECO:0000256" key="26">
    <source>
        <dbReference type="ARBA" id="ARBA00048180"/>
    </source>
</evidence>
<evidence type="ECO:0000256" key="24">
    <source>
        <dbReference type="ARBA" id="ARBA00047969"/>
    </source>
</evidence>
<reference evidence="29" key="1">
    <citation type="submission" date="2021-01" db="EMBL/GenBank/DDBJ databases">
        <authorList>
            <person name="Corre E."/>
            <person name="Pelletier E."/>
            <person name="Niang G."/>
            <person name="Scheremetjew M."/>
            <person name="Finn R."/>
            <person name="Kale V."/>
            <person name="Holt S."/>
            <person name="Cochrane G."/>
            <person name="Meng A."/>
            <person name="Brown T."/>
            <person name="Cohen L."/>
        </authorList>
    </citation>
    <scope>NUCLEOTIDE SEQUENCE</scope>
    <source>
        <strain evidence="29">CCMP1661</strain>
    </source>
</reference>
<dbReference type="PANTHER" id="PTHR12418">
    <property type="entry name" value="ACYL-COENZYME A THIOESTERASE THEM4"/>
    <property type="match status" value="1"/>
</dbReference>
<dbReference type="GO" id="GO:0005758">
    <property type="term" value="C:mitochondrial intermembrane space"/>
    <property type="evidence" value="ECO:0007669"/>
    <property type="project" value="UniProtKB-SubCell"/>
</dbReference>
<evidence type="ECO:0000259" key="28">
    <source>
        <dbReference type="Pfam" id="PF03061"/>
    </source>
</evidence>
<evidence type="ECO:0000256" key="27">
    <source>
        <dbReference type="SAM" id="Phobius"/>
    </source>
</evidence>
<keyword evidence="14 27" id="KW-0472">Membrane</keyword>
<evidence type="ECO:0000256" key="1">
    <source>
        <dbReference type="ARBA" id="ARBA00004496"/>
    </source>
</evidence>
<protein>
    <recommendedName>
        <fullName evidence="20">Acyl-coenzyme A thioesterase THEM4</fullName>
        <ecNumber evidence="19">3.1.2.2</ecNumber>
    </recommendedName>
    <alternativeName>
        <fullName evidence="21">Thioesterase superfamily member 4</fullName>
    </alternativeName>
</protein>
<comment type="similarity">
    <text evidence="18">Belongs to the THEM4/THEM5 thioesterase family.</text>
</comment>
<feature type="transmembrane region" description="Helical" evidence="27">
    <location>
        <begin position="13"/>
        <end position="32"/>
    </location>
</feature>
<keyword evidence="15" id="KW-0966">Cell projection</keyword>
<dbReference type="Gene3D" id="3.10.129.10">
    <property type="entry name" value="Hotdog Thioesterase"/>
    <property type="match status" value="1"/>
</dbReference>
<evidence type="ECO:0000256" key="17">
    <source>
        <dbReference type="ARBA" id="ARBA00037002"/>
    </source>
</evidence>
<evidence type="ECO:0000256" key="5">
    <source>
        <dbReference type="ARBA" id="ARBA00022475"/>
    </source>
</evidence>
<comment type="catalytic activity">
    <reaction evidence="25">
        <text>dodecanoyl-CoA + H2O = dodecanoate + CoA + H(+)</text>
        <dbReference type="Rhea" id="RHEA:30135"/>
        <dbReference type="ChEBI" id="CHEBI:15377"/>
        <dbReference type="ChEBI" id="CHEBI:15378"/>
        <dbReference type="ChEBI" id="CHEBI:18262"/>
        <dbReference type="ChEBI" id="CHEBI:57287"/>
        <dbReference type="ChEBI" id="CHEBI:57375"/>
    </reaction>
    <physiologicalReaction direction="left-to-right" evidence="25">
        <dbReference type="Rhea" id="RHEA:30136"/>
    </physiologicalReaction>
</comment>
<accession>A0A7S2V6S7</accession>
<comment type="subcellular location">
    <subcellularLocation>
        <location evidence="3">Cell projection</location>
        <location evidence="3">Ruffle membrane</location>
    </subcellularLocation>
    <subcellularLocation>
        <location evidence="1">Cytoplasm</location>
    </subcellularLocation>
    <subcellularLocation>
        <location evidence="4">Mitochondrion inner membrane</location>
        <topology evidence="4">Peripheral membrane protein</topology>
    </subcellularLocation>
    <subcellularLocation>
        <location evidence="2">Mitochondrion intermembrane space</location>
    </subcellularLocation>
</comment>
<comment type="catalytic activity">
    <reaction evidence="17">
        <text>(9Z)-octadecenoyl-CoA + H2O = (9Z)-octadecenoate + CoA + H(+)</text>
        <dbReference type="Rhea" id="RHEA:40139"/>
        <dbReference type="ChEBI" id="CHEBI:15377"/>
        <dbReference type="ChEBI" id="CHEBI:15378"/>
        <dbReference type="ChEBI" id="CHEBI:30823"/>
        <dbReference type="ChEBI" id="CHEBI:57287"/>
        <dbReference type="ChEBI" id="CHEBI:57387"/>
    </reaction>
    <physiologicalReaction direction="left-to-right" evidence="17">
        <dbReference type="Rhea" id="RHEA:40140"/>
    </physiologicalReaction>
</comment>
<dbReference type="InterPro" id="IPR006683">
    <property type="entry name" value="Thioestr_dom"/>
</dbReference>
<evidence type="ECO:0000256" key="15">
    <source>
        <dbReference type="ARBA" id="ARBA00023273"/>
    </source>
</evidence>
<evidence type="ECO:0000256" key="8">
    <source>
        <dbReference type="ARBA" id="ARBA00022792"/>
    </source>
</evidence>
<dbReference type="Pfam" id="PF03061">
    <property type="entry name" value="4HBT"/>
    <property type="match status" value="1"/>
</dbReference>
<evidence type="ECO:0000256" key="2">
    <source>
        <dbReference type="ARBA" id="ARBA00004569"/>
    </source>
</evidence>
<dbReference type="GO" id="GO:0005743">
    <property type="term" value="C:mitochondrial inner membrane"/>
    <property type="evidence" value="ECO:0007669"/>
    <property type="project" value="UniProtKB-SubCell"/>
</dbReference>
<evidence type="ECO:0000256" key="3">
    <source>
        <dbReference type="ARBA" id="ARBA00004632"/>
    </source>
</evidence>
<evidence type="ECO:0000256" key="23">
    <source>
        <dbReference type="ARBA" id="ARBA00047734"/>
    </source>
</evidence>
<keyword evidence="7" id="KW-0053">Apoptosis</keyword>
<keyword evidence="9" id="KW-0378">Hydrolase</keyword>
<dbReference type="InterPro" id="IPR029069">
    <property type="entry name" value="HotDog_dom_sf"/>
</dbReference>
<evidence type="ECO:0000256" key="20">
    <source>
        <dbReference type="ARBA" id="ARBA00040123"/>
    </source>
</evidence>
<evidence type="ECO:0000256" key="22">
    <source>
        <dbReference type="ARBA" id="ARBA00047588"/>
    </source>
</evidence>
<dbReference type="PANTHER" id="PTHR12418:SF19">
    <property type="entry name" value="ACYL-COENZYME A THIOESTERASE THEM4"/>
    <property type="match status" value="1"/>
</dbReference>
<keyword evidence="11" id="KW-0809">Transit peptide</keyword>
<evidence type="ECO:0000256" key="12">
    <source>
        <dbReference type="ARBA" id="ARBA00023098"/>
    </source>
</evidence>
<evidence type="ECO:0000256" key="10">
    <source>
        <dbReference type="ARBA" id="ARBA00022832"/>
    </source>
</evidence>
<evidence type="ECO:0000256" key="4">
    <source>
        <dbReference type="ARBA" id="ARBA00004637"/>
    </source>
</evidence>
<keyword evidence="27" id="KW-0812">Transmembrane</keyword>
<keyword evidence="27" id="KW-1133">Transmembrane helix</keyword>
<keyword evidence="10" id="KW-0276">Fatty acid metabolism</keyword>
<evidence type="ECO:0000256" key="13">
    <source>
        <dbReference type="ARBA" id="ARBA00023128"/>
    </source>
</evidence>
<keyword evidence="13" id="KW-0496">Mitochondrion</keyword>
<dbReference type="EMBL" id="HBHR01024095">
    <property type="protein sequence ID" value="CAD9875542.1"/>
    <property type="molecule type" value="Transcribed_RNA"/>
</dbReference>
<keyword evidence="5" id="KW-1003">Cell membrane</keyword>
<name>A0A7S2V6S7_9STRA</name>
<evidence type="ECO:0000256" key="14">
    <source>
        <dbReference type="ARBA" id="ARBA00023136"/>
    </source>
</evidence>
<gene>
    <name evidence="29" type="ORF">FJAP1339_LOCUS12402</name>
</gene>
<evidence type="ECO:0000256" key="18">
    <source>
        <dbReference type="ARBA" id="ARBA00038456"/>
    </source>
</evidence>
<dbReference type="InterPro" id="IPR052365">
    <property type="entry name" value="THEM4/THEM5_acyl-CoA_thioest"/>
</dbReference>
<dbReference type="GO" id="GO:0032587">
    <property type="term" value="C:ruffle membrane"/>
    <property type="evidence" value="ECO:0007669"/>
    <property type="project" value="UniProtKB-SubCell"/>
</dbReference>
<evidence type="ECO:0000256" key="7">
    <source>
        <dbReference type="ARBA" id="ARBA00022703"/>
    </source>
</evidence>
<dbReference type="SUPFAM" id="SSF54637">
    <property type="entry name" value="Thioesterase/thiol ester dehydrase-isomerase"/>
    <property type="match status" value="1"/>
</dbReference>
<evidence type="ECO:0000256" key="25">
    <source>
        <dbReference type="ARBA" id="ARBA00048074"/>
    </source>
</evidence>
<dbReference type="EC" id="3.1.2.2" evidence="19"/>
<evidence type="ECO:0000256" key="16">
    <source>
        <dbReference type="ARBA" id="ARBA00035852"/>
    </source>
</evidence>
<proteinExistence type="inferred from homology"/>
<feature type="domain" description="Thioesterase" evidence="28">
    <location>
        <begin position="118"/>
        <end position="180"/>
    </location>
</feature>
<evidence type="ECO:0000256" key="9">
    <source>
        <dbReference type="ARBA" id="ARBA00022801"/>
    </source>
</evidence>
<dbReference type="GO" id="GO:0016787">
    <property type="term" value="F:hydrolase activity"/>
    <property type="evidence" value="ECO:0007669"/>
    <property type="project" value="UniProtKB-KW"/>
</dbReference>
<evidence type="ECO:0000256" key="11">
    <source>
        <dbReference type="ARBA" id="ARBA00022946"/>
    </source>
</evidence>
<evidence type="ECO:0000313" key="29">
    <source>
        <dbReference type="EMBL" id="CAD9875542.1"/>
    </source>
</evidence>
<keyword evidence="6" id="KW-0963">Cytoplasm</keyword>
<dbReference type="GO" id="GO:0006631">
    <property type="term" value="P:fatty acid metabolic process"/>
    <property type="evidence" value="ECO:0007669"/>
    <property type="project" value="UniProtKB-KW"/>
</dbReference>
<comment type="catalytic activity">
    <reaction evidence="26">
        <text>tetradecanoyl-CoA + H2O = tetradecanoate + CoA + H(+)</text>
        <dbReference type="Rhea" id="RHEA:40119"/>
        <dbReference type="ChEBI" id="CHEBI:15377"/>
        <dbReference type="ChEBI" id="CHEBI:15378"/>
        <dbReference type="ChEBI" id="CHEBI:30807"/>
        <dbReference type="ChEBI" id="CHEBI:57287"/>
        <dbReference type="ChEBI" id="CHEBI:57385"/>
    </reaction>
    <physiologicalReaction direction="left-to-right" evidence="26">
        <dbReference type="Rhea" id="RHEA:40120"/>
    </physiologicalReaction>
</comment>
<evidence type="ECO:0000256" key="19">
    <source>
        <dbReference type="ARBA" id="ARBA00038848"/>
    </source>
</evidence>
<evidence type="ECO:0000256" key="6">
    <source>
        <dbReference type="ARBA" id="ARBA00022490"/>
    </source>
</evidence>
<comment type="catalytic activity">
    <reaction evidence="24">
        <text>decanoyl-CoA + H2O = decanoate + CoA + H(+)</text>
        <dbReference type="Rhea" id="RHEA:40059"/>
        <dbReference type="ChEBI" id="CHEBI:15377"/>
        <dbReference type="ChEBI" id="CHEBI:15378"/>
        <dbReference type="ChEBI" id="CHEBI:27689"/>
        <dbReference type="ChEBI" id="CHEBI:57287"/>
        <dbReference type="ChEBI" id="CHEBI:61430"/>
    </reaction>
    <physiologicalReaction direction="left-to-right" evidence="24">
        <dbReference type="Rhea" id="RHEA:40060"/>
    </physiologicalReaction>
</comment>
<evidence type="ECO:0000256" key="21">
    <source>
        <dbReference type="ARBA" id="ARBA00043210"/>
    </source>
</evidence>
<keyword evidence="8" id="KW-0999">Mitochondrion inner membrane</keyword>
<comment type="catalytic activity">
    <reaction evidence="16">
        <text>(5Z,8Z,11Z,14Z)-eicosatetraenoyl-CoA + H2O = (5Z,8Z,11Z,14Z)-eicosatetraenoate + CoA + H(+)</text>
        <dbReference type="Rhea" id="RHEA:40151"/>
        <dbReference type="ChEBI" id="CHEBI:15377"/>
        <dbReference type="ChEBI" id="CHEBI:15378"/>
        <dbReference type="ChEBI" id="CHEBI:32395"/>
        <dbReference type="ChEBI" id="CHEBI:57287"/>
        <dbReference type="ChEBI" id="CHEBI:57368"/>
    </reaction>
    <physiologicalReaction direction="left-to-right" evidence="16">
        <dbReference type="Rhea" id="RHEA:40152"/>
    </physiologicalReaction>
</comment>
<comment type="catalytic activity">
    <reaction evidence="23">
        <text>hexadecanoyl-CoA + H2O = hexadecanoate + CoA + H(+)</text>
        <dbReference type="Rhea" id="RHEA:16645"/>
        <dbReference type="ChEBI" id="CHEBI:7896"/>
        <dbReference type="ChEBI" id="CHEBI:15377"/>
        <dbReference type="ChEBI" id="CHEBI:15378"/>
        <dbReference type="ChEBI" id="CHEBI:57287"/>
        <dbReference type="ChEBI" id="CHEBI:57379"/>
        <dbReference type="EC" id="3.1.2.2"/>
    </reaction>
    <physiologicalReaction direction="left-to-right" evidence="23">
        <dbReference type="Rhea" id="RHEA:16646"/>
    </physiologicalReaction>
</comment>